<sequence>MIHSVYSNPDTFLRELISNASDALDKLRLAALTEELPGVDTSDLHIELIADGGASDSARRLTVTDNGIGMSREEVIDLIGTLAKS</sequence>
<evidence type="ECO:0000313" key="6">
    <source>
        <dbReference type="Proteomes" id="UP000776650"/>
    </source>
</evidence>
<proteinExistence type="inferred from homology"/>
<keyword evidence="4" id="KW-0143">Chaperone</keyword>
<gene>
    <name evidence="5" type="ORF">K8V11_07100</name>
</gene>
<feature type="non-terminal residue" evidence="5">
    <location>
        <position position="85"/>
    </location>
</feature>
<evidence type="ECO:0000256" key="4">
    <source>
        <dbReference type="ARBA" id="ARBA00023186"/>
    </source>
</evidence>
<dbReference type="AlphaFoldDB" id="A0A921F5E5"/>
<keyword evidence="3" id="KW-0067">ATP-binding</keyword>
<dbReference type="GO" id="GO:0005524">
    <property type="term" value="F:ATP binding"/>
    <property type="evidence" value="ECO:0007669"/>
    <property type="project" value="UniProtKB-KW"/>
</dbReference>
<dbReference type="InterPro" id="IPR036890">
    <property type="entry name" value="HATPase_C_sf"/>
</dbReference>
<evidence type="ECO:0000256" key="2">
    <source>
        <dbReference type="ARBA" id="ARBA00022741"/>
    </source>
</evidence>
<protein>
    <submittedName>
        <fullName evidence="5">Molecular chaperone HtpG</fullName>
    </submittedName>
</protein>
<reference evidence="5" key="1">
    <citation type="journal article" date="2021" name="PeerJ">
        <title>Extensive microbial diversity within the chicken gut microbiome revealed by metagenomics and culture.</title>
        <authorList>
            <person name="Gilroy R."/>
            <person name="Ravi A."/>
            <person name="Getino M."/>
            <person name="Pursley I."/>
            <person name="Horton D.L."/>
            <person name="Alikhan N.F."/>
            <person name="Baker D."/>
            <person name="Gharbi K."/>
            <person name="Hall N."/>
            <person name="Watson M."/>
            <person name="Adriaenssens E.M."/>
            <person name="Foster-Nyarko E."/>
            <person name="Jarju S."/>
            <person name="Secka A."/>
            <person name="Antonio M."/>
            <person name="Oren A."/>
            <person name="Chaudhuri R.R."/>
            <person name="La Ragione R."/>
            <person name="Hildebrand F."/>
            <person name="Pallen M.J."/>
        </authorList>
    </citation>
    <scope>NUCLEOTIDE SEQUENCE</scope>
    <source>
        <strain evidence="5">ChiGjej1B1-18357</strain>
    </source>
</reference>
<dbReference type="GO" id="GO:0140662">
    <property type="term" value="F:ATP-dependent protein folding chaperone"/>
    <property type="evidence" value="ECO:0007669"/>
    <property type="project" value="InterPro"/>
</dbReference>
<evidence type="ECO:0000256" key="3">
    <source>
        <dbReference type="ARBA" id="ARBA00022840"/>
    </source>
</evidence>
<keyword evidence="2" id="KW-0547">Nucleotide-binding</keyword>
<comment type="similarity">
    <text evidence="1">Belongs to the heat shock protein 90 family.</text>
</comment>
<dbReference type="GO" id="GO:0016887">
    <property type="term" value="F:ATP hydrolysis activity"/>
    <property type="evidence" value="ECO:0007669"/>
    <property type="project" value="InterPro"/>
</dbReference>
<name>A0A921F5E5_9ACTN</name>
<organism evidence="5 6">
    <name type="scientific">Dietzia timorensis</name>
    <dbReference type="NCBI Taxonomy" id="499555"/>
    <lineage>
        <taxon>Bacteria</taxon>
        <taxon>Bacillati</taxon>
        <taxon>Actinomycetota</taxon>
        <taxon>Actinomycetes</taxon>
        <taxon>Mycobacteriales</taxon>
        <taxon>Dietziaceae</taxon>
        <taxon>Dietzia</taxon>
    </lineage>
</organism>
<dbReference type="GO" id="GO:0051082">
    <property type="term" value="F:unfolded protein binding"/>
    <property type="evidence" value="ECO:0007669"/>
    <property type="project" value="InterPro"/>
</dbReference>
<reference evidence="5" key="2">
    <citation type="submission" date="2021-09" db="EMBL/GenBank/DDBJ databases">
        <authorList>
            <person name="Gilroy R."/>
        </authorList>
    </citation>
    <scope>NUCLEOTIDE SEQUENCE</scope>
    <source>
        <strain evidence="5">ChiGjej1B1-18357</strain>
    </source>
</reference>
<dbReference type="Proteomes" id="UP000776650">
    <property type="component" value="Unassembled WGS sequence"/>
</dbReference>
<dbReference type="EMBL" id="DYXM01000130">
    <property type="protein sequence ID" value="HJE90758.1"/>
    <property type="molecule type" value="Genomic_DNA"/>
</dbReference>
<dbReference type="SUPFAM" id="SSF55874">
    <property type="entry name" value="ATPase domain of HSP90 chaperone/DNA topoisomerase II/histidine kinase"/>
    <property type="match status" value="1"/>
</dbReference>
<dbReference type="Gene3D" id="3.30.565.10">
    <property type="entry name" value="Histidine kinase-like ATPase, C-terminal domain"/>
    <property type="match status" value="1"/>
</dbReference>
<dbReference type="PANTHER" id="PTHR11528">
    <property type="entry name" value="HEAT SHOCK PROTEIN 90 FAMILY MEMBER"/>
    <property type="match status" value="1"/>
</dbReference>
<evidence type="ECO:0000256" key="1">
    <source>
        <dbReference type="ARBA" id="ARBA00008239"/>
    </source>
</evidence>
<dbReference type="InterPro" id="IPR001404">
    <property type="entry name" value="Hsp90_fam"/>
</dbReference>
<dbReference type="PRINTS" id="PR00775">
    <property type="entry name" value="HEATSHOCK90"/>
</dbReference>
<evidence type="ECO:0000313" key="5">
    <source>
        <dbReference type="EMBL" id="HJE90758.1"/>
    </source>
</evidence>
<dbReference type="InterPro" id="IPR020575">
    <property type="entry name" value="Hsp90_N"/>
</dbReference>
<comment type="caution">
    <text evidence="5">The sequence shown here is derived from an EMBL/GenBank/DDBJ whole genome shotgun (WGS) entry which is preliminary data.</text>
</comment>
<accession>A0A921F5E5</accession>